<dbReference type="Proteomes" id="UP000030652">
    <property type="component" value="Unassembled WGS sequence"/>
</dbReference>
<accession>A0A0B0ECS2</accession>
<reference evidence="1 2" key="1">
    <citation type="submission" date="2014-10" db="EMBL/GenBank/DDBJ databases">
        <title>Draft genome of anammox bacterium scalindua brodae, obtained using differential coverage binning of sequence data from two enrichment reactors.</title>
        <authorList>
            <person name="Speth D.R."/>
            <person name="Russ L."/>
            <person name="Kartal B."/>
            <person name="Op den Camp H.J."/>
            <person name="Dutilh B.E."/>
            <person name="Jetten M.S."/>
        </authorList>
    </citation>
    <scope>NUCLEOTIDE SEQUENCE [LARGE SCALE GENOMIC DNA]</scope>
    <source>
        <strain evidence="1">RU1</strain>
    </source>
</reference>
<gene>
    <name evidence="1" type="ORF">SCABRO_03228</name>
</gene>
<evidence type="ECO:0000313" key="1">
    <source>
        <dbReference type="EMBL" id="KHE91032.1"/>
    </source>
</evidence>
<organism evidence="1 2">
    <name type="scientific">Candidatus Scalindua brodae</name>
    <dbReference type="NCBI Taxonomy" id="237368"/>
    <lineage>
        <taxon>Bacteria</taxon>
        <taxon>Pseudomonadati</taxon>
        <taxon>Planctomycetota</taxon>
        <taxon>Candidatus Brocadiia</taxon>
        <taxon>Candidatus Brocadiales</taxon>
        <taxon>Candidatus Scalinduaceae</taxon>
        <taxon>Candidatus Scalindua</taxon>
    </lineage>
</organism>
<evidence type="ECO:0000313" key="2">
    <source>
        <dbReference type="Proteomes" id="UP000030652"/>
    </source>
</evidence>
<proteinExistence type="predicted"/>
<sequence>MNLILIRKREGVLKFLTNGLNIVRLYDQKSRETGNTKETKMGESFYAYSTIPYFFYKNTLDEPTNICLQFGLFNKASGVFD</sequence>
<dbReference type="AlphaFoldDB" id="A0A0B0ECS2"/>
<name>A0A0B0ECS2_9BACT</name>
<dbReference type="EMBL" id="JRYO01000222">
    <property type="protein sequence ID" value="KHE91032.1"/>
    <property type="molecule type" value="Genomic_DNA"/>
</dbReference>
<protein>
    <submittedName>
        <fullName evidence="1">Uncharacterized protein</fullName>
    </submittedName>
</protein>
<comment type="caution">
    <text evidence="1">The sequence shown here is derived from an EMBL/GenBank/DDBJ whole genome shotgun (WGS) entry which is preliminary data.</text>
</comment>